<comment type="caution">
    <text evidence="2">The sequence shown here is derived from an EMBL/GenBank/DDBJ whole genome shotgun (WGS) entry which is preliminary data.</text>
</comment>
<reference evidence="2" key="1">
    <citation type="submission" date="2018-11" db="EMBL/GenBank/DDBJ databases">
        <authorList>
            <consortium name="Pathogen Informatics"/>
        </authorList>
    </citation>
    <scope>NUCLEOTIDE SEQUENCE</scope>
</reference>
<protein>
    <submittedName>
        <fullName evidence="2">Uncharacterized protein</fullName>
    </submittedName>
</protein>
<proteinExistence type="predicted"/>
<feature type="region of interest" description="Disordered" evidence="1">
    <location>
        <begin position="1"/>
        <end position="55"/>
    </location>
</feature>
<feature type="region of interest" description="Disordered" evidence="1">
    <location>
        <begin position="92"/>
        <end position="158"/>
    </location>
</feature>
<keyword evidence="3" id="KW-1185">Reference proteome</keyword>
<organism evidence="2 3">
    <name type="scientific">Protopolystoma xenopodis</name>
    <dbReference type="NCBI Taxonomy" id="117903"/>
    <lineage>
        <taxon>Eukaryota</taxon>
        <taxon>Metazoa</taxon>
        <taxon>Spiralia</taxon>
        <taxon>Lophotrochozoa</taxon>
        <taxon>Platyhelminthes</taxon>
        <taxon>Monogenea</taxon>
        <taxon>Polyopisthocotylea</taxon>
        <taxon>Polystomatidea</taxon>
        <taxon>Polystomatidae</taxon>
        <taxon>Protopolystoma</taxon>
    </lineage>
</organism>
<gene>
    <name evidence="2" type="ORF">PXEA_LOCUS2434</name>
</gene>
<name>A0A448WDB8_9PLAT</name>
<sequence length="296" mass="32858">MSPDAIVPDHRPRLPDSCSADSLHASKCKPRARESWRHSSSKTHNEAAILHGNSRSDRLALLTEIDELLEEAVVALTKEARACAEELEAGGYYEARQADEDETATDELDDEAEQDEDEDEDDGGEEEEGIDFCDPVQGEEEREEEEECDEPEQGNQGEINMAISSAKSTKQHRRPKTVNSFGATSINSESCIKNPANLDGGRPEEDSQFYRLEQIRDELESQLGTEKLISAYSLIQGFPCLAGTFVTNASPPGLKSPASRILCERFLLANFPEERQNTIVGRSLLQTKMGFCDIFE</sequence>
<dbReference type="EMBL" id="CAAALY010005202">
    <property type="protein sequence ID" value="VEL08994.1"/>
    <property type="molecule type" value="Genomic_DNA"/>
</dbReference>
<evidence type="ECO:0000313" key="2">
    <source>
        <dbReference type="EMBL" id="VEL08994.1"/>
    </source>
</evidence>
<accession>A0A448WDB8</accession>
<dbReference type="AlphaFoldDB" id="A0A448WDB8"/>
<evidence type="ECO:0000256" key="1">
    <source>
        <dbReference type="SAM" id="MobiDB-lite"/>
    </source>
</evidence>
<dbReference type="Proteomes" id="UP000784294">
    <property type="component" value="Unassembled WGS sequence"/>
</dbReference>
<evidence type="ECO:0000313" key="3">
    <source>
        <dbReference type="Proteomes" id="UP000784294"/>
    </source>
</evidence>
<feature type="compositionally biased region" description="Acidic residues" evidence="1">
    <location>
        <begin position="99"/>
        <end position="152"/>
    </location>
</feature>